<evidence type="ECO:0000313" key="2">
    <source>
        <dbReference type="Proteomes" id="UP001143910"/>
    </source>
</evidence>
<organism evidence="1 2">
    <name type="scientific">Zarea fungicola</name>
    <dbReference type="NCBI Taxonomy" id="93591"/>
    <lineage>
        <taxon>Eukaryota</taxon>
        <taxon>Fungi</taxon>
        <taxon>Dikarya</taxon>
        <taxon>Ascomycota</taxon>
        <taxon>Pezizomycotina</taxon>
        <taxon>Sordariomycetes</taxon>
        <taxon>Hypocreomycetidae</taxon>
        <taxon>Hypocreales</taxon>
        <taxon>Cordycipitaceae</taxon>
        <taxon>Zarea</taxon>
    </lineage>
</organism>
<dbReference type="EMBL" id="JANJQO010001710">
    <property type="protein sequence ID" value="KAJ2969603.1"/>
    <property type="molecule type" value="Genomic_DNA"/>
</dbReference>
<sequence length="101" mass="10584">MKTASIVAAALLAVGSDAAPSDNSSTGQSGNLAYSPPYYPSPWMNPAAPGWEDAYAKAKAFVSQLTLTEKVNITTGVGLTRAAVGWVRNVLAIQALSRDWE</sequence>
<keyword evidence="2" id="KW-1185">Reference proteome</keyword>
<accession>A0ACC1MTS5</accession>
<dbReference type="Proteomes" id="UP001143910">
    <property type="component" value="Unassembled WGS sequence"/>
</dbReference>
<reference evidence="1" key="1">
    <citation type="submission" date="2022-08" db="EMBL/GenBank/DDBJ databases">
        <title>Genome Sequence of Lecanicillium fungicola.</title>
        <authorList>
            <person name="Buettner E."/>
        </authorList>
    </citation>
    <scope>NUCLEOTIDE SEQUENCE</scope>
    <source>
        <strain evidence="1">Babe33</strain>
    </source>
</reference>
<gene>
    <name evidence="1" type="ORF">NQ176_g8575</name>
</gene>
<proteinExistence type="predicted"/>
<name>A0ACC1MTS5_9HYPO</name>
<protein>
    <submittedName>
        <fullName evidence="1">Uncharacterized protein</fullName>
    </submittedName>
</protein>
<evidence type="ECO:0000313" key="1">
    <source>
        <dbReference type="EMBL" id="KAJ2969603.1"/>
    </source>
</evidence>
<comment type="caution">
    <text evidence="1">The sequence shown here is derived from an EMBL/GenBank/DDBJ whole genome shotgun (WGS) entry which is preliminary data.</text>
</comment>